<keyword evidence="3" id="KW-0813">Transport</keyword>
<feature type="transmembrane region" description="Helical" evidence="12">
    <location>
        <begin position="558"/>
        <end position="580"/>
    </location>
</feature>
<feature type="domain" description="HMA" evidence="13">
    <location>
        <begin position="1"/>
        <end position="67"/>
    </location>
</feature>
<evidence type="ECO:0000256" key="11">
    <source>
        <dbReference type="SAM" id="MobiDB-lite"/>
    </source>
</evidence>
<dbReference type="SUPFAM" id="SSF81665">
    <property type="entry name" value="Calcium ATPase, transmembrane domain M"/>
    <property type="match status" value="1"/>
</dbReference>
<dbReference type="Gene3D" id="3.30.70.100">
    <property type="match status" value="2"/>
</dbReference>
<dbReference type="GO" id="GO:0005507">
    <property type="term" value="F:copper ion binding"/>
    <property type="evidence" value="ECO:0007669"/>
    <property type="project" value="TreeGrafter"/>
</dbReference>
<dbReference type="InterPro" id="IPR023298">
    <property type="entry name" value="ATPase_P-typ_TM_dom_sf"/>
</dbReference>
<comment type="similarity">
    <text evidence="2">Belongs to the cation transport ATPase (P-type) (TC 3.A.3) family. Type IB subfamily.</text>
</comment>
<feature type="compositionally biased region" description="Basic and acidic residues" evidence="11">
    <location>
        <begin position="210"/>
        <end position="224"/>
    </location>
</feature>
<evidence type="ECO:0000313" key="14">
    <source>
        <dbReference type="EMBL" id="MBP2201199.1"/>
    </source>
</evidence>
<dbReference type="PANTHER" id="PTHR43520">
    <property type="entry name" value="ATP7, ISOFORM B"/>
    <property type="match status" value="1"/>
</dbReference>
<protein>
    <submittedName>
        <fullName evidence="14">Cu+-exporting ATPase</fullName>
    </submittedName>
</protein>
<evidence type="ECO:0000256" key="4">
    <source>
        <dbReference type="ARBA" id="ARBA00022692"/>
    </source>
</evidence>
<dbReference type="InterPro" id="IPR027256">
    <property type="entry name" value="P-typ_ATPase_IB"/>
</dbReference>
<dbReference type="Gene3D" id="3.40.50.1000">
    <property type="entry name" value="HAD superfamily/HAD-like"/>
    <property type="match status" value="1"/>
</dbReference>
<keyword evidence="7" id="KW-0067">ATP-binding</keyword>
<dbReference type="FunFam" id="3.30.70.100:FF:000001">
    <property type="entry name" value="ATPase copper transporting beta"/>
    <property type="match status" value="1"/>
</dbReference>
<dbReference type="InterPro" id="IPR008250">
    <property type="entry name" value="ATPase_P-typ_transduc_dom_A_sf"/>
</dbReference>
<dbReference type="AlphaFoldDB" id="A0A8J7RN10"/>
<dbReference type="FunFam" id="2.70.150.10:FF:000002">
    <property type="entry name" value="Copper-transporting ATPase 1, putative"/>
    <property type="match status" value="1"/>
</dbReference>
<dbReference type="PROSITE" id="PS50846">
    <property type="entry name" value="HMA_2"/>
    <property type="match status" value="2"/>
</dbReference>
<feature type="transmembrane region" description="Helical" evidence="12">
    <location>
        <begin position="945"/>
        <end position="964"/>
    </location>
</feature>
<reference evidence="14" key="1">
    <citation type="submission" date="2021-03" db="EMBL/GenBank/DDBJ databases">
        <title>Genomic Encyclopedia of Type Strains, Phase IV (KMG-V): Genome sequencing to study the core and pangenomes of soil and plant-associated prokaryotes.</title>
        <authorList>
            <person name="Whitman W."/>
        </authorList>
    </citation>
    <scope>NUCLEOTIDE SEQUENCE</scope>
    <source>
        <strain evidence="14">C4</strain>
    </source>
</reference>
<dbReference type="InterPro" id="IPR023214">
    <property type="entry name" value="HAD_sf"/>
</dbReference>
<gene>
    <name evidence="14" type="ORF">J3E07_000597</name>
</gene>
<dbReference type="SUPFAM" id="SSF56784">
    <property type="entry name" value="HAD-like"/>
    <property type="match status" value="1"/>
</dbReference>
<evidence type="ECO:0000256" key="9">
    <source>
        <dbReference type="ARBA" id="ARBA00022989"/>
    </source>
</evidence>
<proteinExistence type="inferred from homology"/>
<dbReference type="GO" id="GO:0005524">
    <property type="term" value="F:ATP binding"/>
    <property type="evidence" value="ECO:0007669"/>
    <property type="project" value="UniProtKB-KW"/>
</dbReference>
<evidence type="ECO:0000256" key="10">
    <source>
        <dbReference type="ARBA" id="ARBA00023136"/>
    </source>
</evidence>
<feature type="transmembrane region" description="Helical" evidence="12">
    <location>
        <begin position="531"/>
        <end position="552"/>
    </location>
</feature>
<name>A0A8J7RN10_METVO</name>
<evidence type="ECO:0000256" key="12">
    <source>
        <dbReference type="SAM" id="Phobius"/>
    </source>
</evidence>
<evidence type="ECO:0000256" key="2">
    <source>
        <dbReference type="ARBA" id="ARBA00006024"/>
    </source>
</evidence>
<dbReference type="GO" id="GO:0016020">
    <property type="term" value="C:membrane"/>
    <property type="evidence" value="ECO:0007669"/>
    <property type="project" value="InterPro"/>
</dbReference>
<dbReference type="SFLD" id="SFLDG00002">
    <property type="entry name" value="C1.7:_P-type_atpase_like"/>
    <property type="match status" value="1"/>
</dbReference>
<feature type="transmembrane region" description="Helical" evidence="12">
    <location>
        <begin position="288"/>
        <end position="308"/>
    </location>
</feature>
<dbReference type="Gene3D" id="3.40.1110.10">
    <property type="entry name" value="Calcium-transporting ATPase, cytoplasmic domain N"/>
    <property type="match status" value="1"/>
</dbReference>
<dbReference type="NCBIfam" id="TIGR01494">
    <property type="entry name" value="ATPase_P-type"/>
    <property type="match status" value="2"/>
</dbReference>
<dbReference type="CDD" id="cd00371">
    <property type="entry name" value="HMA"/>
    <property type="match status" value="2"/>
</dbReference>
<dbReference type="SUPFAM" id="SSF55008">
    <property type="entry name" value="HMA, heavy metal-associated domain"/>
    <property type="match status" value="2"/>
</dbReference>
<dbReference type="SFLD" id="SFLDF00027">
    <property type="entry name" value="p-type_atpase"/>
    <property type="match status" value="1"/>
</dbReference>
<dbReference type="FunFam" id="3.30.70.100:FF:000005">
    <property type="entry name" value="Copper-exporting P-type ATPase A"/>
    <property type="match status" value="1"/>
</dbReference>
<dbReference type="InterPro" id="IPR036412">
    <property type="entry name" value="HAD-like_sf"/>
</dbReference>
<organism evidence="14 15">
    <name type="scientific">Methanococcus voltae</name>
    <dbReference type="NCBI Taxonomy" id="2188"/>
    <lineage>
        <taxon>Archaea</taxon>
        <taxon>Methanobacteriati</taxon>
        <taxon>Methanobacteriota</taxon>
        <taxon>Methanomada group</taxon>
        <taxon>Methanococci</taxon>
        <taxon>Methanococcales</taxon>
        <taxon>Methanococcaceae</taxon>
        <taxon>Methanococcus</taxon>
    </lineage>
</organism>
<evidence type="ECO:0000256" key="8">
    <source>
        <dbReference type="ARBA" id="ARBA00022967"/>
    </source>
</evidence>
<dbReference type="Gene3D" id="2.70.150.10">
    <property type="entry name" value="Calcium-transporting ATPase, cytoplasmic transduction domain A"/>
    <property type="match status" value="1"/>
</dbReference>
<dbReference type="InterPro" id="IPR018303">
    <property type="entry name" value="ATPase_P-typ_P_site"/>
</dbReference>
<dbReference type="SUPFAM" id="SSF81653">
    <property type="entry name" value="Calcium ATPase, transduction domain A"/>
    <property type="match status" value="1"/>
</dbReference>
<dbReference type="EMBL" id="JAGGMV010000001">
    <property type="protein sequence ID" value="MBP2201199.1"/>
    <property type="molecule type" value="Genomic_DNA"/>
</dbReference>
<accession>A0A8J7RN10</accession>
<dbReference type="InterPro" id="IPR001757">
    <property type="entry name" value="P_typ_ATPase"/>
</dbReference>
<dbReference type="GO" id="GO:0055070">
    <property type="term" value="P:copper ion homeostasis"/>
    <property type="evidence" value="ECO:0007669"/>
    <property type="project" value="TreeGrafter"/>
</dbReference>
<comment type="subcellular location">
    <subcellularLocation>
        <location evidence="1">Endomembrane system</location>
        <topology evidence="1">Multi-pass membrane protein</topology>
    </subcellularLocation>
</comment>
<feature type="region of interest" description="Disordered" evidence="11">
    <location>
        <begin position="203"/>
        <end position="226"/>
    </location>
</feature>
<dbReference type="SFLD" id="SFLDS00003">
    <property type="entry name" value="Haloacid_Dehalogenase"/>
    <property type="match status" value="1"/>
</dbReference>
<comment type="caution">
    <text evidence="14">The sequence shown here is derived from an EMBL/GenBank/DDBJ whole genome shotgun (WGS) entry which is preliminary data.</text>
</comment>
<dbReference type="GO" id="GO:0012505">
    <property type="term" value="C:endomembrane system"/>
    <property type="evidence" value="ECO:0007669"/>
    <property type="project" value="UniProtKB-SubCell"/>
</dbReference>
<dbReference type="Pfam" id="PF00702">
    <property type="entry name" value="Hydrolase"/>
    <property type="match status" value="1"/>
</dbReference>
<evidence type="ECO:0000256" key="7">
    <source>
        <dbReference type="ARBA" id="ARBA00022840"/>
    </source>
</evidence>
<dbReference type="InterPro" id="IPR023299">
    <property type="entry name" value="ATPase_P-typ_cyto_dom_N"/>
</dbReference>
<evidence type="ECO:0000256" key="1">
    <source>
        <dbReference type="ARBA" id="ARBA00004127"/>
    </source>
</evidence>
<feature type="domain" description="HMA" evidence="13">
    <location>
        <begin position="127"/>
        <end position="193"/>
    </location>
</feature>
<evidence type="ECO:0000256" key="3">
    <source>
        <dbReference type="ARBA" id="ARBA00022448"/>
    </source>
</evidence>
<evidence type="ECO:0000256" key="5">
    <source>
        <dbReference type="ARBA" id="ARBA00022723"/>
    </source>
</evidence>
<dbReference type="GO" id="GO:0043682">
    <property type="term" value="F:P-type divalent copper transporter activity"/>
    <property type="evidence" value="ECO:0007669"/>
    <property type="project" value="TreeGrafter"/>
</dbReference>
<dbReference type="Pfam" id="PF00122">
    <property type="entry name" value="E1-E2_ATPase"/>
    <property type="match status" value="1"/>
</dbReference>
<dbReference type="InterPro" id="IPR044492">
    <property type="entry name" value="P_typ_ATPase_HD_dom"/>
</dbReference>
<dbReference type="CDD" id="cd02094">
    <property type="entry name" value="P-type_ATPase_Cu-like"/>
    <property type="match status" value="1"/>
</dbReference>
<dbReference type="InterPro" id="IPR059000">
    <property type="entry name" value="ATPase_P-type_domA"/>
</dbReference>
<keyword evidence="5" id="KW-0479">Metal-binding</keyword>
<dbReference type="PRINTS" id="PR00119">
    <property type="entry name" value="CATATPASE"/>
</dbReference>
<dbReference type="GO" id="GO:0016887">
    <property type="term" value="F:ATP hydrolysis activity"/>
    <property type="evidence" value="ECO:0007669"/>
    <property type="project" value="InterPro"/>
</dbReference>
<feature type="transmembrane region" description="Helical" evidence="12">
    <location>
        <begin position="314"/>
        <end position="333"/>
    </location>
</feature>
<evidence type="ECO:0000313" key="15">
    <source>
        <dbReference type="Proteomes" id="UP000740329"/>
    </source>
</evidence>
<keyword evidence="8" id="KW-1278">Translocase</keyword>
<evidence type="ECO:0000256" key="6">
    <source>
        <dbReference type="ARBA" id="ARBA00022741"/>
    </source>
</evidence>
<keyword evidence="6" id="KW-0547">Nucleotide-binding</keyword>
<dbReference type="InterPro" id="IPR006121">
    <property type="entry name" value="HMA_dom"/>
</dbReference>
<sequence length="970" mass="106965">MKIELQIFGMHCSSCASNIENNVLKLNGVNSIAINPVTEIGVIDYNENIVDLDAILDKVAELDFEYEIVNMDIDNLNVENSNKNIDNDNDNNKLSTEYGDKSDLENTGNDNNGVQNRGKIAIVNNTKKISLLISGMHCSMCASNIEKNVLKIDGVKYISINPVTEIARIEYDPKIANLDNITKVIEELGFGVKISEEDMPDNLLKTNNVENKENKENNENEYSNKLKKLKKSTESKNFAENTSENPEFSDNLDIAIISKNEDGSRTYKSKLPKPPKSKKELELEHKRLQIWVGVAFSLILIILSMVSMDATTKNFALLILSLFPMYYVALPIIQNGYTAIKHKYLNMNVMYTLGILASFLASVFATFGVLSPDFIVYSTPVMLATLLTLGKYLEGKAKGKTSKAIKELMSLQVKYAVIVEIENGVEKYSKVPVERIKKGDVVLVKSGEKIPVDGTVYNGSSYVDESSITGEPIPNAKHIGDSVIGGTINQEGVLQITAQKIGKDSLLAQIIEVVRQAQATKPNFQSIADRLVNYFIPAVFLLAVLFSGYWYLGGYGLLISASIFISVIVIACPCALGIAIPTAVTVGLGRAANLGILIKDTEVFELSNNINAVIFDKTGTLTEGKPSVTDYITDLHDEKFASYVVSMESNSSHPLGNAIVEYFKDNYESEMTEQMIKKVSDYQTIVGRGVEGKITDEGIVKSLLIGNKSLMDENNVPIPEKYLEKLNEYQENAQSIVLLAVDKEIKGLLAIADKLKPNAKLTISNLINIGISPYMVTGDNRKTASVIGNQLGIPEENIFSEILPNEKSEIVLKIREKLNKGVKYTTTPKTCILQDIPNDKIERNISNHKLKRVLFVGDGINDAPALSVSDIGVAMGSGTDIAIESGDVVLMNEDINSVYKFIKLSRRIYLQIKINLFWAIAYNSILIPIAGGLLLPFGIMFRPEYAAFAMTLSSLSVVGFTLMLRNYNPK</sequence>
<feature type="transmembrane region" description="Helical" evidence="12">
    <location>
        <begin position="916"/>
        <end position="939"/>
    </location>
</feature>
<feature type="region of interest" description="Disordered" evidence="11">
    <location>
        <begin position="80"/>
        <end position="112"/>
    </location>
</feature>
<dbReference type="PROSITE" id="PS00154">
    <property type="entry name" value="ATPASE_E1_E2"/>
    <property type="match status" value="1"/>
</dbReference>
<dbReference type="NCBIfam" id="TIGR01525">
    <property type="entry name" value="ATPase-IB_hvy"/>
    <property type="match status" value="1"/>
</dbReference>
<dbReference type="PANTHER" id="PTHR43520:SF8">
    <property type="entry name" value="P-TYPE CU(+) TRANSPORTER"/>
    <property type="match status" value="1"/>
</dbReference>
<dbReference type="Pfam" id="PF00403">
    <property type="entry name" value="HMA"/>
    <property type="match status" value="2"/>
</dbReference>
<dbReference type="RefSeq" id="WP_209590653.1">
    <property type="nucleotide sequence ID" value="NZ_JAGGMV010000001.1"/>
</dbReference>
<dbReference type="InterPro" id="IPR036163">
    <property type="entry name" value="HMA_dom_sf"/>
</dbReference>
<evidence type="ECO:0000259" key="13">
    <source>
        <dbReference type="PROSITE" id="PS50846"/>
    </source>
</evidence>
<feature type="transmembrane region" description="Helical" evidence="12">
    <location>
        <begin position="345"/>
        <end position="368"/>
    </location>
</feature>
<dbReference type="Proteomes" id="UP000740329">
    <property type="component" value="Unassembled WGS sequence"/>
</dbReference>
<keyword evidence="9 12" id="KW-1133">Transmembrane helix</keyword>
<keyword evidence="4 12" id="KW-0812">Transmembrane</keyword>
<keyword evidence="10 12" id="KW-0472">Membrane</keyword>